<dbReference type="InterPro" id="IPR036187">
    <property type="entry name" value="DNA_mismatch_repair_MutS_sf"/>
</dbReference>
<dbReference type="GO" id="GO:0004519">
    <property type="term" value="F:endonuclease activity"/>
    <property type="evidence" value="ECO:0007669"/>
    <property type="project" value="UniProtKB-UniRule"/>
</dbReference>
<dbReference type="PIRSF" id="PIRSF005814">
    <property type="entry name" value="MutS_YshD"/>
    <property type="match status" value="1"/>
</dbReference>
<keyword evidence="5 8" id="KW-0067">ATP-binding</keyword>
<dbReference type="SUPFAM" id="SSF52540">
    <property type="entry name" value="P-loop containing nucleoside triphosphate hydrolases"/>
    <property type="match status" value="1"/>
</dbReference>
<dbReference type="Pfam" id="PF00488">
    <property type="entry name" value="MutS_V"/>
    <property type="match status" value="1"/>
</dbReference>
<dbReference type="Gene3D" id="3.40.50.300">
    <property type="entry name" value="P-loop containing nucleotide triphosphate hydrolases"/>
    <property type="match status" value="1"/>
</dbReference>
<dbReference type="GO" id="GO:0045910">
    <property type="term" value="P:negative regulation of DNA recombination"/>
    <property type="evidence" value="ECO:0007669"/>
    <property type="project" value="InterPro"/>
</dbReference>
<dbReference type="InterPro" id="IPR000432">
    <property type="entry name" value="DNA_mismatch_repair_MutS_C"/>
</dbReference>
<evidence type="ECO:0000313" key="14">
    <source>
        <dbReference type="Proteomes" id="UP000515909"/>
    </source>
</evidence>
<accession>A0A6N8HXM6</accession>
<dbReference type="EMBL" id="CP060286">
    <property type="protein sequence ID" value="QNK41628.1"/>
    <property type="molecule type" value="Genomic_DNA"/>
</dbReference>
<keyword evidence="1 8" id="KW-0540">Nuclease</keyword>
<keyword evidence="7 8" id="KW-0238">DNA-binding</keyword>
<dbReference type="FunFam" id="3.40.50.300:FF:000830">
    <property type="entry name" value="Endonuclease MutS2"/>
    <property type="match status" value="1"/>
</dbReference>
<dbReference type="RefSeq" id="WP_156990153.1">
    <property type="nucleotide sequence ID" value="NZ_CP060286.1"/>
</dbReference>
<evidence type="ECO:0000313" key="11">
    <source>
        <dbReference type="EMBL" id="MVB10601.1"/>
    </source>
</evidence>
<dbReference type="GO" id="GO:0016887">
    <property type="term" value="F:ATP hydrolysis activity"/>
    <property type="evidence" value="ECO:0007669"/>
    <property type="project" value="InterPro"/>
</dbReference>
<evidence type="ECO:0000256" key="4">
    <source>
        <dbReference type="ARBA" id="ARBA00022801"/>
    </source>
</evidence>
<dbReference type="GO" id="GO:0030983">
    <property type="term" value="F:mismatched DNA binding"/>
    <property type="evidence" value="ECO:0007669"/>
    <property type="project" value="InterPro"/>
</dbReference>
<keyword evidence="2 8" id="KW-0699">rRNA-binding</keyword>
<dbReference type="Pfam" id="PF20297">
    <property type="entry name" value="MSSS"/>
    <property type="match status" value="1"/>
</dbReference>
<dbReference type="AlphaFoldDB" id="A0A6N8HXM6"/>
<reference evidence="11 13" key="1">
    <citation type="submission" date="2019-09" db="EMBL/GenBank/DDBJ databases">
        <title>Genome sequence of Clostridium sp. EA1.</title>
        <authorList>
            <person name="Poehlein A."/>
            <person name="Bengelsdorf F.R."/>
            <person name="Daniel R."/>
        </authorList>
    </citation>
    <scope>NUCLEOTIDE SEQUENCE [LARGE SCALE GENOMIC DNA]</scope>
    <source>
        <strain evidence="11 13">EA1</strain>
    </source>
</reference>
<comment type="similarity">
    <text evidence="8">Belongs to the DNA mismatch repair MutS family. MutS2 subfamily.</text>
</comment>
<dbReference type="Pfam" id="PF01713">
    <property type="entry name" value="Smr"/>
    <property type="match status" value="1"/>
</dbReference>
<dbReference type="SUPFAM" id="SSF48334">
    <property type="entry name" value="DNA repair protein MutS, domain III"/>
    <property type="match status" value="1"/>
</dbReference>
<dbReference type="InterPro" id="IPR002625">
    <property type="entry name" value="Smr_dom"/>
</dbReference>
<feature type="coiled-coil region" evidence="9">
    <location>
        <begin position="517"/>
        <end position="612"/>
    </location>
</feature>
<keyword evidence="3 8" id="KW-0547">Nucleotide-binding</keyword>
<dbReference type="GO" id="GO:0140664">
    <property type="term" value="F:ATP-dependent DNA damage sensor activity"/>
    <property type="evidence" value="ECO:0007669"/>
    <property type="project" value="InterPro"/>
</dbReference>
<dbReference type="PANTHER" id="PTHR48466:SF2">
    <property type="entry name" value="OS10G0509000 PROTEIN"/>
    <property type="match status" value="1"/>
</dbReference>
<protein>
    <recommendedName>
        <fullName evidence="8">Endonuclease MutS2</fullName>
        <ecNumber evidence="8">3.1.-.-</ecNumber>
    </recommendedName>
    <alternativeName>
        <fullName evidence="8">Ribosome-associated protein quality control-upstream factor</fullName>
        <shortName evidence="8">RQC-upstream factor</shortName>
        <shortName evidence="8">RqcU</shortName>
        <ecNumber evidence="8">3.6.4.-</ecNumber>
    </alternativeName>
</protein>
<dbReference type="PANTHER" id="PTHR48466">
    <property type="entry name" value="OS10G0509000 PROTEIN-RELATED"/>
    <property type="match status" value="1"/>
</dbReference>
<evidence type="ECO:0000259" key="10">
    <source>
        <dbReference type="PROSITE" id="PS50828"/>
    </source>
</evidence>
<dbReference type="OrthoDB" id="9808166at2"/>
<feature type="domain" description="Smr" evidence="10">
    <location>
        <begin position="717"/>
        <end position="792"/>
    </location>
</feature>
<dbReference type="InterPro" id="IPR036063">
    <property type="entry name" value="Smr_dom_sf"/>
</dbReference>
<evidence type="ECO:0000256" key="1">
    <source>
        <dbReference type="ARBA" id="ARBA00022722"/>
    </source>
</evidence>
<evidence type="ECO:0000256" key="5">
    <source>
        <dbReference type="ARBA" id="ARBA00022840"/>
    </source>
</evidence>
<dbReference type="KEGG" id="cfem:HCR03_05060"/>
<evidence type="ECO:0000256" key="3">
    <source>
        <dbReference type="ARBA" id="ARBA00022741"/>
    </source>
</evidence>
<dbReference type="InterPro" id="IPR045076">
    <property type="entry name" value="MutS"/>
</dbReference>
<organism evidence="11 13">
    <name type="scientific">Caproicibacter fermentans</name>
    <dbReference type="NCBI Taxonomy" id="2576756"/>
    <lineage>
        <taxon>Bacteria</taxon>
        <taxon>Bacillati</taxon>
        <taxon>Bacillota</taxon>
        <taxon>Clostridia</taxon>
        <taxon>Eubacteriales</taxon>
        <taxon>Acutalibacteraceae</taxon>
        <taxon>Caproicibacter</taxon>
    </lineage>
</organism>
<dbReference type="Proteomes" id="UP000469440">
    <property type="component" value="Unassembled WGS sequence"/>
</dbReference>
<dbReference type="GO" id="GO:0072344">
    <property type="term" value="P:rescue of stalled ribosome"/>
    <property type="evidence" value="ECO:0007669"/>
    <property type="project" value="UniProtKB-UniRule"/>
</dbReference>
<proteinExistence type="inferred from homology"/>
<comment type="subunit">
    <text evidence="8">Homodimer. Binds to stalled ribosomes, contacting rRNA.</text>
</comment>
<keyword evidence="4 8" id="KW-0378">Hydrolase</keyword>
<evidence type="ECO:0000256" key="8">
    <source>
        <dbReference type="HAMAP-Rule" id="MF_00092"/>
    </source>
</evidence>
<dbReference type="InterPro" id="IPR007696">
    <property type="entry name" value="DNA_mismatch_repair_MutS_core"/>
</dbReference>
<evidence type="ECO:0000313" key="13">
    <source>
        <dbReference type="Proteomes" id="UP000469440"/>
    </source>
</evidence>
<dbReference type="CDD" id="cd06503">
    <property type="entry name" value="ATP-synt_Fo_b"/>
    <property type="match status" value="1"/>
</dbReference>
<dbReference type="InterPro" id="IPR046893">
    <property type="entry name" value="MSSS"/>
</dbReference>
<dbReference type="GO" id="GO:0005524">
    <property type="term" value="F:ATP binding"/>
    <property type="evidence" value="ECO:0007669"/>
    <property type="project" value="UniProtKB-UniRule"/>
</dbReference>
<dbReference type="PROSITE" id="PS50828">
    <property type="entry name" value="SMR"/>
    <property type="match status" value="1"/>
</dbReference>
<dbReference type="PROSITE" id="PS00486">
    <property type="entry name" value="DNA_MISMATCH_REPAIR_2"/>
    <property type="match status" value="1"/>
</dbReference>
<dbReference type="EMBL" id="VWXL01000046">
    <property type="protein sequence ID" value="MVB10601.1"/>
    <property type="molecule type" value="Genomic_DNA"/>
</dbReference>
<gene>
    <name evidence="8 11" type="primary">mutS2</name>
    <name evidence="8" type="synonym">rqcU</name>
    <name evidence="11" type="ORF">CAFE_12960</name>
    <name evidence="12" type="ORF">HCR03_05060</name>
</gene>
<dbReference type="GO" id="GO:0019843">
    <property type="term" value="F:rRNA binding"/>
    <property type="evidence" value="ECO:0007669"/>
    <property type="project" value="UniProtKB-UniRule"/>
</dbReference>
<evidence type="ECO:0000256" key="9">
    <source>
        <dbReference type="SAM" id="Coils"/>
    </source>
</evidence>
<keyword evidence="9" id="KW-0175">Coiled coil</keyword>
<accession>A0A7G8TDD7</accession>
<evidence type="ECO:0000256" key="2">
    <source>
        <dbReference type="ARBA" id="ARBA00022730"/>
    </source>
</evidence>
<evidence type="ECO:0000313" key="12">
    <source>
        <dbReference type="EMBL" id="QNK41628.1"/>
    </source>
</evidence>
<dbReference type="InterPro" id="IPR005747">
    <property type="entry name" value="MutS2"/>
</dbReference>
<dbReference type="Gene3D" id="3.30.1370.110">
    <property type="match status" value="1"/>
</dbReference>
<keyword evidence="13" id="KW-1185">Reference proteome</keyword>
<sequence>MPSEGIQKHARALELDKILKLLASRTACDDAARIAENLVPSTSPDEVGRLLQETDDAYVMMARFGAPPFGGLTDVTNSLRRAQAGGMLTMAELLRVSGLLRTLRAVVEWRSKSEGVKSCLDDRFSMLMPNQYLENRINQAILSEEEMADGASQALSAIRRKIRNASSKAREVLDRMIRSASYQKYLQDPIVTIRGGRFVVPVRAEYRNEVPGLVHDTSASGSTLFVEPLSAVELNNQVRVLQSEEKKEIERILSELSAEAGGFADTILRGYHTAVELNVIFAKADLAYRMKATMPKVNDRGRIVLKKARHPLIDPKAVVPTDIELGTRFDTLVITGPNTGGKTVSLKTVGLLTLMAMCGLMIPTAEESEISVFQQVLADIGDEQSIEQSLSTFSAHMTNIIQIMKQAGPGSLILLDELGAGTDPVEGAALAEAILEALRAKGARIAATTHYAELKAYALQTQGVENASCEFNVETLRPTYRLLIGVPGRSNAFAISLRLGLENPVVERAKDLVSQENTRFEDVVQTLESSRQKLEGEREEARQARFRAEEMRRQAEEKLEQVQKEADGELEKAREKAAQLVARTRAQADSILNELEEVKKQRNKALTAEQKARMNAGMRELENGADPVREKGNGDYVLPRPLKAGDAVLIFDLDKKGTVIRPPEGDSGEALIQAGILQTRVPVSNLRLLREKPQRAPVGRVTRNVTSRATAKVTTECDLRGQAADEAVMNLDRFLDSALLSGVDQLTVIHGKGTGTLRAAVQQHLKNHPSVRSYRLGTFGEGESGVTIVELK</sequence>
<dbReference type="SUPFAM" id="SSF160443">
    <property type="entry name" value="SMR domain-like"/>
    <property type="match status" value="1"/>
</dbReference>
<evidence type="ECO:0000256" key="6">
    <source>
        <dbReference type="ARBA" id="ARBA00022884"/>
    </source>
</evidence>
<dbReference type="HAMAP" id="MF_00092">
    <property type="entry name" value="MutS2"/>
    <property type="match status" value="1"/>
</dbReference>
<dbReference type="InterPro" id="IPR027417">
    <property type="entry name" value="P-loop_NTPase"/>
</dbReference>
<name>A0A6N8HXM6_9FIRM</name>
<dbReference type="GO" id="GO:0006298">
    <property type="term" value="P:mismatch repair"/>
    <property type="evidence" value="ECO:0007669"/>
    <property type="project" value="InterPro"/>
</dbReference>
<feature type="binding site" evidence="8">
    <location>
        <begin position="336"/>
        <end position="343"/>
    </location>
    <ligand>
        <name>ATP</name>
        <dbReference type="ChEBI" id="CHEBI:30616"/>
    </ligand>
</feature>
<reference evidence="12 14" key="2">
    <citation type="submission" date="2020-08" db="EMBL/GenBank/DDBJ databases">
        <title>The isolate Caproiciproducens sp. 7D4C2 produces n-caproate at mildly acidic conditions from hexoses: genome and rBOX comparison with related strains and chain-elongating bacteria.</title>
        <authorList>
            <person name="Esquivel-Elizondo S."/>
            <person name="Bagci C."/>
            <person name="Temovska M."/>
            <person name="Jeon B.S."/>
            <person name="Bessarab I."/>
            <person name="Williams R.B.H."/>
            <person name="Huson D.H."/>
            <person name="Angenent L.T."/>
        </authorList>
    </citation>
    <scope>NUCLEOTIDE SEQUENCE [LARGE SCALE GENOMIC DNA]</scope>
    <source>
        <strain evidence="12 14">7D4C2</strain>
    </source>
</reference>
<evidence type="ECO:0000256" key="7">
    <source>
        <dbReference type="ARBA" id="ARBA00023125"/>
    </source>
</evidence>
<comment type="function">
    <text evidence="8">Acts as a ribosome collision sensor, splitting the ribosome into its 2 subunits. Detects stalled/collided 70S ribosomes which it binds and splits by an ATP-hydrolysis driven conformational change. Acts upstream of the ribosome quality control system (RQC), a ribosome-associated complex that mediates the extraction of incompletely synthesized nascent chains from stalled ribosomes and their subsequent degradation. Probably generates substrates for RQC.</text>
</comment>
<dbReference type="GO" id="GO:0043023">
    <property type="term" value="F:ribosomal large subunit binding"/>
    <property type="evidence" value="ECO:0007669"/>
    <property type="project" value="UniProtKB-UniRule"/>
</dbReference>
<keyword evidence="8 11" id="KW-0255">Endonuclease</keyword>
<dbReference type="NCBIfam" id="TIGR01069">
    <property type="entry name" value="mutS2"/>
    <property type="match status" value="1"/>
</dbReference>
<dbReference type="SMART" id="SM00534">
    <property type="entry name" value="MUTSac"/>
    <property type="match status" value="1"/>
</dbReference>
<dbReference type="EC" id="3.1.-.-" evidence="8"/>
<dbReference type="SMART" id="SM00463">
    <property type="entry name" value="SMR"/>
    <property type="match status" value="1"/>
</dbReference>
<comment type="function">
    <text evidence="8">Endonuclease that is involved in the suppression of homologous recombination and thus may have a key role in the control of bacterial genetic diversity.</text>
</comment>
<dbReference type="EC" id="3.6.4.-" evidence="8"/>
<dbReference type="SMART" id="SM00533">
    <property type="entry name" value="MUTSd"/>
    <property type="match status" value="1"/>
</dbReference>
<keyword evidence="6 8" id="KW-0694">RNA-binding</keyword>
<dbReference type="Proteomes" id="UP000515909">
    <property type="component" value="Chromosome"/>
</dbReference>